<dbReference type="GO" id="GO:0020037">
    <property type="term" value="F:heme binding"/>
    <property type="evidence" value="ECO:0007669"/>
    <property type="project" value="InterPro"/>
</dbReference>
<dbReference type="SUPFAM" id="SSF140959">
    <property type="entry name" value="Indolic compounds 2,3-dioxygenase-like"/>
    <property type="match status" value="1"/>
</dbReference>
<dbReference type="EMBL" id="JAPZVP010000017">
    <property type="protein sequence ID" value="MDA1361866.1"/>
    <property type="molecule type" value="Genomic_DNA"/>
</dbReference>
<dbReference type="AlphaFoldDB" id="A0A9X3PAK2"/>
<dbReference type="Gene3D" id="1.20.58.480">
    <property type="match status" value="1"/>
</dbReference>
<sequence length="357" mass="39275">MTEYHDPQLAQQIRALDPLRADELLADLPKLNRAGDRAALAMTLTLLVDNGLAQPARSLPEANAAMRDLGMVLSSVRRHGDEPVEAVPRLEALLLDLADRTGLVPRDMILHYTVWNPTGDRERTFTGDPMERALIESVRLVGDDLEAAIRRCDRILAAPSLEAVPPLLLDELAADLQCMVDSMDMVIDEVRPEFFFTDIRPYLDPVLVEGKSYYGAAAAQMPIWLIDQALWAADDGHAEYRDFAASMLPYALPHWVGHYRDWTAKPSISGRIRTALAPYGTDDPPPHLERIAKAHTGVLRTLLTFRGRHMGITKRAYAGAPNMSGSGGGSVALLQEIIELTRAHARLTAPTRASAPS</sequence>
<dbReference type="InterPro" id="IPR015029">
    <property type="entry name" value="PrnB"/>
</dbReference>
<dbReference type="RefSeq" id="WP_270111901.1">
    <property type="nucleotide sequence ID" value="NZ_JAPZVP010000017.1"/>
</dbReference>
<evidence type="ECO:0000313" key="1">
    <source>
        <dbReference type="EMBL" id="MDA1361866.1"/>
    </source>
</evidence>
<keyword evidence="2" id="KW-1185">Reference proteome</keyword>
<dbReference type="GO" id="GO:0019441">
    <property type="term" value="P:L-tryptophan catabolic process to kynurenine"/>
    <property type="evidence" value="ECO:0007669"/>
    <property type="project" value="InterPro"/>
</dbReference>
<reference evidence="1" key="1">
    <citation type="submission" date="2022-12" db="EMBL/GenBank/DDBJ databases">
        <title>Gycomyces niveus sp.nov.,a novel actinomycete isolated from soil in Shouguan.</title>
        <authorList>
            <person name="Yang X."/>
        </authorList>
    </citation>
    <scope>NUCLEOTIDE SEQUENCE</scope>
    <source>
        <strain evidence="1">NEAU-A15</strain>
    </source>
</reference>
<dbReference type="GO" id="GO:0046872">
    <property type="term" value="F:metal ion binding"/>
    <property type="evidence" value="ECO:0007669"/>
    <property type="project" value="InterPro"/>
</dbReference>
<organism evidence="1 2">
    <name type="scientific">Glycomyces luteolus</name>
    <dbReference type="NCBI Taxonomy" id="2670330"/>
    <lineage>
        <taxon>Bacteria</taxon>
        <taxon>Bacillati</taxon>
        <taxon>Actinomycetota</taxon>
        <taxon>Actinomycetes</taxon>
        <taxon>Glycomycetales</taxon>
        <taxon>Glycomycetaceae</taxon>
        <taxon>Glycomyces</taxon>
    </lineage>
</organism>
<name>A0A9X3PAK2_9ACTN</name>
<gene>
    <name evidence="1" type="ORF">O1R50_19720</name>
</gene>
<accession>A0A9X3PAK2</accession>
<evidence type="ECO:0000313" key="2">
    <source>
        <dbReference type="Proteomes" id="UP001146067"/>
    </source>
</evidence>
<dbReference type="Proteomes" id="UP001146067">
    <property type="component" value="Unassembled WGS sequence"/>
</dbReference>
<protein>
    <submittedName>
        <fullName evidence="1">DUF1864 family protein</fullName>
    </submittedName>
</protein>
<comment type="caution">
    <text evidence="1">The sequence shown here is derived from an EMBL/GenBank/DDBJ whole genome shotgun (WGS) entry which is preliminary data.</text>
</comment>
<proteinExistence type="predicted"/>
<dbReference type="Pfam" id="PF08933">
    <property type="entry name" value="PrnB"/>
    <property type="match status" value="1"/>
</dbReference>
<dbReference type="InterPro" id="IPR037217">
    <property type="entry name" value="Trp/Indoleamine_2_3_dOase-like"/>
</dbReference>
<dbReference type="Gene3D" id="1.20.58.1320">
    <property type="match status" value="1"/>
</dbReference>